<dbReference type="AlphaFoldDB" id="A0AAE0VFQ4"/>
<reference evidence="2" key="3">
    <citation type="submission" date="2023-05" db="EMBL/GenBank/DDBJ databases">
        <authorList>
            <person name="Smith C.H."/>
        </authorList>
    </citation>
    <scope>NUCLEOTIDE SEQUENCE</scope>
    <source>
        <strain evidence="2">CHS0354</strain>
        <tissue evidence="2">Mantle</tissue>
    </source>
</reference>
<evidence type="ECO:0000256" key="1">
    <source>
        <dbReference type="SAM" id="MobiDB-lite"/>
    </source>
</evidence>
<comment type="caution">
    <text evidence="2">The sequence shown here is derived from an EMBL/GenBank/DDBJ whole genome shotgun (WGS) entry which is preliminary data.</text>
</comment>
<accession>A0AAE0VFQ4</accession>
<name>A0AAE0VFQ4_9BIVA</name>
<keyword evidence="3" id="KW-1185">Reference proteome</keyword>
<gene>
    <name evidence="2" type="ORF">CHS0354_002631</name>
</gene>
<sequence>MGRRPKSYIATKTVIANEMATINIGELYQNEFGLLRYIRTTMQHTRNDSFRLFENARGGSTLQNESKPHRNCRSFEG</sequence>
<feature type="non-terminal residue" evidence="2">
    <location>
        <position position="77"/>
    </location>
</feature>
<evidence type="ECO:0000313" key="3">
    <source>
        <dbReference type="Proteomes" id="UP001195483"/>
    </source>
</evidence>
<dbReference type="EMBL" id="JAEAOA010000213">
    <property type="protein sequence ID" value="KAK3576838.1"/>
    <property type="molecule type" value="Genomic_DNA"/>
</dbReference>
<dbReference type="Proteomes" id="UP001195483">
    <property type="component" value="Unassembled WGS sequence"/>
</dbReference>
<proteinExistence type="predicted"/>
<feature type="region of interest" description="Disordered" evidence="1">
    <location>
        <begin position="57"/>
        <end position="77"/>
    </location>
</feature>
<evidence type="ECO:0000313" key="2">
    <source>
        <dbReference type="EMBL" id="KAK3576838.1"/>
    </source>
</evidence>
<reference evidence="2" key="2">
    <citation type="journal article" date="2021" name="Genome Biol. Evol.">
        <title>Developing a high-quality reference genome for a parasitic bivalve with doubly uniparental inheritance (Bivalvia: Unionida).</title>
        <authorList>
            <person name="Smith C.H."/>
        </authorList>
    </citation>
    <scope>NUCLEOTIDE SEQUENCE</scope>
    <source>
        <strain evidence="2">CHS0354</strain>
        <tissue evidence="2">Mantle</tissue>
    </source>
</reference>
<organism evidence="2 3">
    <name type="scientific">Potamilus streckersoni</name>
    <dbReference type="NCBI Taxonomy" id="2493646"/>
    <lineage>
        <taxon>Eukaryota</taxon>
        <taxon>Metazoa</taxon>
        <taxon>Spiralia</taxon>
        <taxon>Lophotrochozoa</taxon>
        <taxon>Mollusca</taxon>
        <taxon>Bivalvia</taxon>
        <taxon>Autobranchia</taxon>
        <taxon>Heteroconchia</taxon>
        <taxon>Palaeoheterodonta</taxon>
        <taxon>Unionida</taxon>
        <taxon>Unionoidea</taxon>
        <taxon>Unionidae</taxon>
        <taxon>Ambleminae</taxon>
        <taxon>Lampsilini</taxon>
        <taxon>Potamilus</taxon>
    </lineage>
</organism>
<reference evidence="2" key="1">
    <citation type="journal article" date="2021" name="Genome Biol. Evol.">
        <title>A High-Quality Reference Genome for a Parasitic Bivalve with Doubly Uniparental Inheritance (Bivalvia: Unionida).</title>
        <authorList>
            <person name="Smith C.H."/>
        </authorList>
    </citation>
    <scope>NUCLEOTIDE SEQUENCE</scope>
    <source>
        <strain evidence="2">CHS0354</strain>
    </source>
</reference>
<protein>
    <submittedName>
        <fullName evidence="2">Uncharacterized protein</fullName>
    </submittedName>
</protein>